<dbReference type="InterPro" id="IPR023213">
    <property type="entry name" value="CAT-like_dom_sf"/>
</dbReference>
<evidence type="ECO:0000313" key="4">
    <source>
        <dbReference type="EMBL" id="MBX47396.1"/>
    </source>
</evidence>
<dbReference type="EMBL" id="GGEC01066912">
    <property type="protein sequence ID" value="MBX47396.1"/>
    <property type="molecule type" value="Transcribed_RNA"/>
</dbReference>
<dbReference type="GO" id="GO:0016747">
    <property type="term" value="F:acyltransferase activity, transferring groups other than amino-acyl groups"/>
    <property type="evidence" value="ECO:0007669"/>
    <property type="project" value="TreeGrafter"/>
</dbReference>
<name>A0A2P2NXZ9_RHIMU</name>
<keyword evidence="3" id="KW-0012">Acyltransferase</keyword>
<dbReference type="PANTHER" id="PTHR31642">
    <property type="entry name" value="TRICHOTHECENE 3-O-ACETYLTRANSFERASE"/>
    <property type="match status" value="1"/>
</dbReference>
<organism evidence="4">
    <name type="scientific">Rhizophora mucronata</name>
    <name type="common">Asiatic mangrove</name>
    <dbReference type="NCBI Taxonomy" id="61149"/>
    <lineage>
        <taxon>Eukaryota</taxon>
        <taxon>Viridiplantae</taxon>
        <taxon>Streptophyta</taxon>
        <taxon>Embryophyta</taxon>
        <taxon>Tracheophyta</taxon>
        <taxon>Spermatophyta</taxon>
        <taxon>Magnoliopsida</taxon>
        <taxon>eudicotyledons</taxon>
        <taxon>Gunneridae</taxon>
        <taxon>Pentapetalae</taxon>
        <taxon>rosids</taxon>
        <taxon>fabids</taxon>
        <taxon>Malpighiales</taxon>
        <taxon>Rhizophoraceae</taxon>
        <taxon>Rhizophora</taxon>
    </lineage>
</organism>
<accession>A0A2P2NXZ9</accession>
<dbReference type="Gene3D" id="3.30.559.10">
    <property type="entry name" value="Chloramphenicol acetyltransferase-like domain"/>
    <property type="match status" value="2"/>
</dbReference>
<dbReference type="Pfam" id="PF02458">
    <property type="entry name" value="Transferase"/>
    <property type="match status" value="1"/>
</dbReference>
<proteinExistence type="inferred from homology"/>
<dbReference type="FunFam" id="3.30.559.10:FF:000008">
    <property type="entry name" value="Tryptamine hydroxycinnamoyl transferase"/>
    <property type="match status" value="1"/>
</dbReference>
<evidence type="ECO:0000256" key="1">
    <source>
        <dbReference type="ARBA" id="ARBA00009861"/>
    </source>
</evidence>
<keyword evidence="2 4" id="KW-0808">Transferase</keyword>
<dbReference type="InterPro" id="IPR050317">
    <property type="entry name" value="Plant_Fungal_Acyltransferase"/>
</dbReference>
<dbReference type="PANTHER" id="PTHR31642:SF158">
    <property type="entry name" value="N-BENZOYLTRANSFERASE PROTEIN, PUTATIVE-RELATED"/>
    <property type="match status" value="1"/>
</dbReference>
<protein>
    <submittedName>
        <fullName evidence="4">Shikimate O-hydroxycinnamoyltransferase-like</fullName>
    </submittedName>
</protein>
<reference evidence="4" key="1">
    <citation type="submission" date="2018-02" db="EMBL/GenBank/DDBJ databases">
        <title>Rhizophora mucronata_Transcriptome.</title>
        <authorList>
            <person name="Meera S.P."/>
            <person name="Sreeshan A."/>
            <person name="Augustine A."/>
        </authorList>
    </citation>
    <scope>NUCLEOTIDE SEQUENCE</scope>
    <source>
        <tissue evidence="4">Leaf</tissue>
    </source>
</reference>
<evidence type="ECO:0000256" key="2">
    <source>
        <dbReference type="ARBA" id="ARBA00022679"/>
    </source>
</evidence>
<sequence length="453" mass="50164">MKVDIKETTIVRPSQSTSDHRLWLSALDLLYTRRGYVPLLFFYKNNGSSNFFDAKVLKEALGKVLVPYYPVAGRLVADEKGRIEISCNGEGALFIEAVTDSALADLGDFLPGQELQQLIPAPAITYSSDANISSYPLLLVQVTTFSCGGVSMGFGWHHNLADGTGFLRFIEEWSNIARGHSISNSNLPLINRTALRAQLPPTPIFDHVEYRQSPTMITRGQNPESKSGPKANRTAIFKVTLEQINVLKALTKSNQNKYSSFEVVCAHIWRTACKARGLSDAQVTRVSIVVNGRPRLQPPLPSSFFGNVTFMSTPIALSGDILSEPFAHNAERIHNAIKRMDDKYLSSAIDYVENLDDLALNSTMIGPGKCQCPNLSIPSWMRLPFHEVDFGWGRPICSRPANVYEGKGYVLSSPTNDGSLLLVICLEAKHMVSFEKLFHASIYEEHMKPGPKL</sequence>
<evidence type="ECO:0000256" key="3">
    <source>
        <dbReference type="ARBA" id="ARBA00023315"/>
    </source>
</evidence>
<comment type="similarity">
    <text evidence="1">Belongs to the plant acyltransferase family.</text>
</comment>
<dbReference type="AlphaFoldDB" id="A0A2P2NXZ9"/>